<proteinExistence type="predicted"/>
<evidence type="ECO:0000313" key="1">
    <source>
        <dbReference type="EMBL" id="QDC43765.1"/>
    </source>
</evidence>
<dbReference type="Proteomes" id="UP000311008">
    <property type="component" value="Chromosome"/>
</dbReference>
<dbReference type="KEGG" id="mmec:FIU01_04005"/>
<dbReference type="OrthoDB" id="5295974at2"/>
<name>A0A5B8CR70_9PROT</name>
<evidence type="ECO:0000313" key="2">
    <source>
        <dbReference type="Proteomes" id="UP000311008"/>
    </source>
</evidence>
<organism evidence="1 2">
    <name type="scientific">Methylophilus medardicus</name>
    <dbReference type="NCBI Taxonomy" id="2588534"/>
    <lineage>
        <taxon>Bacteria</taxon>
        <taxon>Pseudomonadati</taxon>
        <taxon>Pseudomonadota</taxon>
        <taxon>Betaproteobacteria</taxon>
        <taxon>Nitrosomonadales</taxon>
        <taxon>Methylophilaceae</taxon>
        <taxon>Methylophilus</taxon>
    </lineage>
</organism>
<gene>
    <name evidence="1" type="ORF">FIU01_04005</name>
</gene>
<sequence>MIPQIYITDYLSTAAAQPVEMIQALVARCPLLLNAEWTLGALPPMKALFAQCVEEDLNQAVSPVTAILKAAQVGPALDAAFCLLPVHLGMRRDTFSLQAVVPLSAHVYAALTERLSAHFADVFVIHPDAAHRYWWITPLKPVDALCQWPQDCLYQQAFQWQPQGPDAALVRQWTNEMQMLLHQLAGASAMEDWPQTLNSLWFASVGEMPRWRQSLPTLAGQGHVLDGLKASQLPGIQPLSLAALLAHTHPRGVVWVADDWQTLEWKALSSALETGQVSALTLVLPFAERSVAVHYKKQPRWQFWRKTPSLDILLQQLETKLTATQSSV</sequence>
<keyword evidence="2" id="KW-1185">Reference proteome</keyword>
<dbReference type="AlphaFoldDB" id="A0A5B8CR70"/>
<dbReference type="RefSeq" id="WP_140003113.1">
    <property type="nucleotide sequence ID" value="NZ_CP040946.1"/>
</dbReference>
<accession>A0A5B8CR70</accession>
<dbReference type="EMBL" id="CP040946">
    <property type="protein sequence ID" value="QDC43765.1"/>
    <property type="molecule type" value="Genomic_DNA"/>
</dbReference>
<protein>
    <submittedName>
        <fullName evidence="1">Uncharacterized protein</fullName>
    </submittedName>
</protein>
<reference evidence="2" key="1">
    <citation type="journal article" date="2019" name="ISME J.">
        <title>Evolution in action: habitat transition from sediment to the pelagial leads to genome streamlining in Methylophilaceae.</title>
        <authorList>
            <person name="Salcher M."/>
            <person name="Schaefle D."/>
            <person name="Kaspar M."/>
            <person name="Neuenschwander S.M."/>
            <person name="Ghai R."/>
        </authorList>
    </citation>
    <scope>NUCLEOTIDE SEQUENCE [LARGE SCALE GENOMIC DNA]</scope>
    <source>
        <strain evidence="2">MMS-M-51</strain>
    </source>
</reference>